<dbReference type="Gene3D" id="3.40.50.2300">
    <property type="match status" value="1"/>
</dbReference>
<dbReference type="Proteomes" id="UP000305238">
    <property type="component" value="Unassembled WGS sequence"/>
</dbReference>
<dbReference type="Pfam" id="PF00196">
    <property type="entry name" value="GerE"/>
    <property type="match status" value="1"/>
</dbReference>
<evidence type="ECO:0000313" key="5">
    <source>
        <dbReference type="EMBL" id="TMR40072.1"/>
    </source>
</evidence>
<reference evidence="5 6" key="1">
    <citation type="submission" date="2019-05" db="EMBL/GenBank/DDBJ databases">
        <title>Draft genome sequence of Actinomadura geliboluensis A8036.</title>
        <authorList>
            <person name="Saricaoglu S."/>
            <person name="Isik K."/>
        </authorList>
    </citation>
    <scope>NUCLEOTIDE SEQUENCE [LARGE SCALE GENOMIC DNA]</scope>
    <source>
        <strain evidence="5 6">A8036</strain>
    </source>
</reference>
<organism evidence="5 6">
    <name type="scientific">Actinomadura geliboluensis</name>
    <dbReference type="NCBI Taxonomy" id="882440"/>
    <lineage>
        <taxon>Bacteria</taxon>
        <taxon>Bacillati</taxon>
        <taxon>Actinomycetota</taxon>
        <taxon>Actinomycetes</taxon>
        <taxon>Streptosporangiales</taxon>
        <taxon>Thermomonosporaceae</taxon>
        <taxon>Actinomadura</taxon>
    </lineage>
</organism>
<keyword evidence="2" id="KW-0238">DNA-binding</keyword>
<dbReference type="SUPFAM" id="SSF46894">
    <property type="entry name" value="C-terminal effector domain of the bipartite response regulators"/>
    <property type="match status" value="1"/>
</dbReference>
<dbReference type="PANTHER" id="PTHR44688">
    <property type="entry name" value="DNA-BINDING TRANSCRIPTIONAL ACTIVATOR DEVR_DOSR"/>
    <property type="match status" value="1"/>
</dbReference>
<protein>
    <submittedName>
        <fullName evidence="5">Response regulator transcription factor</fullName>
    </submittedName>
</protein>
<dbReference type="GO" id="GO:0003677">
    <property type="term" value="F:DNA binding"/>
    <property type="evidence" value="ECO:0007669"/>
    <property type="project" value="UniProtKB-KW"/>
</dbReference>
<accession>A0A5S4H549</accession>
<dbReference type="CDD" id="cd06170">
    <property type="entry name" value="LuxR_C_like"/>
    <property type="match status" value="1"/>
</dbReference>
<dbReference type="AlphaFoldDB" id="A0A5S4H549"/>
<dbReference type="InterPro" id="IPR000792">
    <property type="entry name" value="Tscrpt_reg_LuxR_C"/>
</dbReference>
<comment type="caution">
    <text evidence="5">The sequence shown here is derived from an EMBL/GenBank/DDBJ whole genome shotgun (WGS) entry which is preliminary data.</text>
</comment>
<feature type="domain" description="HTH luxR-type" evidence="4">
    <location>
        <begin position="156"/>
        <end position="221"/>
    </location>
</feature>
<dbReference type="OrthoDB" id="3630021at2"/>
<dbReference type="PRINTS" id="PR00038">
    <property type="entry name" value="HTHLUXR"/>
</dbReference>
<dbReference type="InterPro" id="IPR016032">
    <property type="entry name" value="Sig_transdc_resp-reg_C-effctor"/>
</dbReference>
<keyword evidence="3" id="KW-0804">Transcription</keyword>
<sequence>MRHSIGGARRQEAAGLRVAIDIGNEVLARGLEDVLRGVAGVGAVRRCRSRAEAGMLAGSGETDVIILTGAETGWLGEVPPGAAGRSAKVLVLLDQTEAREASLLASMGADGFLVQQEITAESLGESIERMVRGEVPMPARLARELLSRAGSPPPERAPRPVRLTAREQETLNLLAEGLSNKQIARRLGISDHGAKRLVTSVLLKLGAPNRTAAVVTAIRAGMVGEPSARNR</sequence>
<evidence type="ECO:0000259" key="4">
    <source>
        <dbReference type="PROSITE" id="PS50043"/>
    </source>
</evidence>
<evidence type="ECO:0000313" key="6">
    <source>
        <dbReference type="Proteomes" id="UP000305238"/>
    </source>
</evidence>
<keyword evidence="1" id="KW-0805">Transcription regulation</keyword>
<keyword evidence="6" id="KW-1185">Reference proteome</keyword>
<dbReference type="GO" id="GO:0006355">
    <property type="term" value="P:regulation of DNA-templated transcription"/>
    <property type="evidence" value="ECO:0007669"/>
    <property type="project" value="InterPro"/>
</dbReference>
<dbReference type="SMART" id="SM00421">
    <property type="entry name" value="HTH_LUXR"/>
    <property type="match status" value="1"/>
</dbReference>
<evidence type="ECO:0000256" key="1">
    <source>
        <dbReference type="ARBA" id="ARBA00023015"/>
    </source>
</evidence>
<dbReference type="PANTHER" id="PTHR44688:SF16">
    <property type="entry name" value="DNA-BINDING TRANSCRIPTIONAL ACTIVATOR DEVR_DOSR"/>
    <property type="match status" value="1"/>
</dbReference>
<proteinExistence type="predicted"/>
<dbReference type="EMBL" id="VCKZ01000071">
    <property type="protein sequence ID" value="TMR40072.1"/>
    <property type="molecule type" value="Genomic_DNA"/>
</dbReference>
<evidence type="ECO:0000256" key="3">
    <source>
        <dbReference type="ARBA" id="ARBA00023163"/>
    </source>
</evidence>
<name>A0A5S4H549_9ACTN</name>
<dbReference type="PROSITE" id="PS50043">
    <property type="entry name" value="HTH_LUXR_2"/>
    <property type="match status" value="1"/>
</dbReference>
<evidence type="ECO:0000256" key="2">
    <source>
        <dbReference type="ARBA" id="ARBA00023125"/>
    </source>
</evidence>
<dbReference type="RefSeq" id="WP_138636537.1">
    <property type="nucleotide sequence ID" value="NZ_JASWDG010000171.1"/>
</dbReference>
<gene>
    <name evidence="5" type="ORF">ETD96_12745</name>
</gene>